<name>A0ABP0MZC7_9DINO</name>
<evidence type="ECO:0000313" key="2">
    <source>
        <dbReference type="Proteomes" id="UP001642464"/>
    </source>
</evidence>
<protein>
    <submittedName>
        <fullName evidence="1">Uncharacterized protein</fullName>
    </submittedName>
</protein>
<dbReference type="EMBL" id="CAXAMM010024869">
    <property type="protein sequence ID" value="CAK9056089.1"/>
    <property type="molecule type" value="Genomic_DNA"/>
</dbReference>
<proteinExistence type="predicted"/>
<comment type="caution">
    <text evidence="1">The sequence shown here is derived from an EMBL/GenBank/DDBJ whole genome shotgun (WGS) entry which is preliminary data.</text>
</comment>
<dbReference type="Proteomes" id="UP001642464">
    <property type="component" value="Unassembled WGS sequence"/>
</dbReference>
<reference evidence="1 2" key="1">
    <citation type="submission" date="2024-02" db="EMBL/GenBank/DDBJ databases">
        <authorList>
            <person name="Chen Y."/>
            <person name="Shah S."/>
            <person name="Dougan E. K."/>
            <person name="Thang M."/>
            <person name="Chan C."/>
        </authorList>
    </citation>
    <scope>NUCLEOTIDE SEQUENCE [LARGE SCALE GENOMIC DNA]</scope>
</reference>
<sequence length="97" mass="11117">MITGQEEGLHCNCFCSLMSQTGLLIQRCRPEHVKLQKWRRLDQPKPLSRLQLYLQSFQSRFPGALDSDELAKNAGSFTQRVLVLPSLTKSGSPRTWR</sequence>
<keyword evidence="2" id="KW-1185">Reference proteome</keyword>
<accession>A0ABP0MZC7</accession>
<organism evidence="1 2">
    <name type="scientific">Durusdinium trenchii</name>
    <dbReference type="NCBI Taxonomy" id="1381693"/>
    <lineage>
        <taxon>Eukaryota</taxon>
        <taxon>Sar</taxon>
        <taxon>Alveolata</taxon>
        <taxon>Dinophyceae</taxon>
        <taxon>Suessiales</taxon>
        <taxon>Symbiodiniaceae</taxon>
        <taxon>Durusdinium</taxon>
    </lineage>
</organism>
<evidence type="ECO:0000313" key="1">
    <source>
        <dbReference type="EMBL" id="CAK9056089.1"/>
    </source>
</evidence>
<gene>
    <name evidence="1" type="ORF">SCF082_LOCUS30262</name>
</gene>